<gene>
    <name evidence="1" type="ORF">CYFA0S_27e01018g</name>
</gene>
<dbReference type="EMBL" id="LK052912">
    <property type="protein sequence ID" value="CDR47039.1"/>
    <property type="molecule type" value="Genomic_DNA"/>
</dbReference>
<protein>
    <submittedName>
        <fullName evidence="1">CYFA0S27e01018g1_1</fullName>
    </submittedName>
</protein>
<sequence length="395" mass="46683">MSIFRRYKHIFTSYSIPKEEKMPQSISLKLDVDEITSVTPKPQSEKILESDNNILPMRFSKDRDTFHTTNSKGEIVKVINPHKMFKTTLKKSEHLSKSGEHRLCPDVSFNDASYVDNMIRKLAQANIEAPEGDKVFSYINKKTCDKFSIDKSPTIYEVSDENLSLKRHLTLSFFHANLPLDWFRVKIAYSEFIKVLGLDAVLSDQPNNSELYKKQDESLAWALISLIHFPIFKQRGDEFNFWRSFRSKKQKTLYLFNFINNAVKEHLTSSTPELTINIMMRHALPEVSSIVLALDLSMDKQLIIKHYIKDPEFAQSKEPWYQIKYSTSAVRYKEQLRQMRHLREIINRFENRDENKDGDEWYDFINDDEQYLYAKTELKAYERDYYADECDYFSV</sequence>
<organism evidence="1">
    <name type="scientific">Cyberlindnera fabianii</name>
    <name type="common">Yeast</name>
    <name type="synonym">Hansenula fabianii</name>
    <dbReference type="NCBI Taxonomy" id="36022"/>
    <lineage>
        <taxon>Eukaryota</taxon>
        <taxon>Fungi</taxon>
        <taxon>Dikarya</taxon>
        <taxon>Ascomycota</taxon>
        <taxon>Saccharomycotina</taxon>
        <taxon>Saccharomycetes</taxon>
        <taxon>Phaffomycetales</taxon>
        <taxon>Phaffomycetaceae</taxon>
        <taxon>Cyberlindnera</taxon>
    </lineage>
</organism>
<accession>A0A061BJ83</accession>
<name>A0A061BJ83_CYBFA</name>
<dbReference type="VEuPathDB" id="FungiDB:BON22_5012"/>
<reference evidence="1" key="1">
    <citation type="journal article" date="2014" name="Genome Announc.">
        <title>Genome sequence of the yeast Cyberlindnera fabianii (Hansenula fabianii).</title>
        <authorList>
            <person name="Freel K.C."/>
            <person name="Sarilar V."/>
            <person name="Neuveglise C."/>
            <person name="Devillers H."/>
            <person name="Friedrich A."/>
            <person name="Schacherer J."/>
        </authorList>
    </citation>
    <scope>NUCLEOTIDE SEQUENCE</scope>
    <source>
        <strain evidence="1">YJS4271</strain>
    </source>
</reference>
<dbReference type="AlphaFoldDB" id="A0A061BJ83"/>
<evidence type="ECO:0000313" key="1">
    <source>
        <dbReference type="EMBL" id="CDR47039.1"/>
    </source>
</evidence>
<proteinExistence type="predicted"/>